<dbReference type="EMBL" id="JABXBU010002231">
    <property type="protein sequence ID" value="KAF8763153.1"/>
    <property type="molecule type" value="Genomic_DNA"/>
</dbReference>
<feature type="repeat" description="WD" evidence="3">
    <location>
        <begin position="263"/>
        <end position="304"/>
    </location>
</feature>
<evidence type="ECO:0000256" key="2">
    <source>
        <dbReference type="ARBA" id="ARBA00022737"/>
    </source>
</evidence>
<organism evidence="4 5">
    <name type="scientific">Argiope bruennichi</name>
    <name type="common">Wasp spider</name>
    <name type="synonym">Aranea bruennichi</name>
    <dbReference type="NCBI Taxonomy" id="94029"/>
    <lineage>
        <taxon>Eukaryota</taxon>
        <taxon>Metazoa</taxon>
        <taxon>Ecdysozoa</taxon>
        <taxon>Arthropoda</taxon>
        <taxon>Chelicerata</taxon>
        <taxon>Arachnida</taxon>
        <taxon>Araneae</taxon>
        <taxon>Araneomorphae</taxon>
        <taxon>Entelegynae</taxon>
        <taxon>Araneoidea</taxon>
        <taxon>Araneidae</taxon>
        <taxon>Argiope</taxon>
    </lineage>
</organism>
<dbReference type="PROSITE" id="PS50294">
    <property type="entry name" value="WD_REPEATS_REGION"/>
    <property type="match status" value="2"/>
</dbReference>
<keyword evidence="3" id="KW-0853">WD repeat</keyword>
<accession>A0A8T0DYC4</accession>
<reference evidence="4" key="2">
    <citation type="submission" date="2020-06" db="EMBL/GenBank/DDBJ databases">
        <authorList>
            <person name="Sheffer M."/>
        </authorList>
    </citation>
    <scope>NUCLEOTIDE SEQUENCE</scope>
</reference>
<dbReference type="InterPro" id="IPR015943">
    <property type="entry name" value="WD40/YVTN_repeat-like_dom_sf"/>
</dbReference>
<dbReference type="AlphaFoldDB" id="A0A8T0DYC4"/>
<dbReference type="PANTHER" id="PTHR44324">
    <property type="entry name" value="WD40 REPEAT DOMAIN 95"/>
    <property type="match status" value="1"/>
</dbReference>
<dbReference type="PANTHER" id="PTHR44324:SF6">
    <property type="entry name" value="EF-HAND CALCIUM BINDING DOMAIN 8"/>
    <property type="match status" value="1"/>
</dbReference>
<evidence type="ECO:0000313" key="5">
    <source>
        <dbReference type="Proteomes" id="UP000807504"/>
    </source>
</evidence>
<dbReference type="Proteomes" id="UP000807504">
    <property type="component" value="Unassembled WGS sequence"/>
</dbReference>
<comment type="caution">
    <text evidence="4">The sequence shown here is derived from an EMBL/GenBank/DDBJ whole genome shotgun (WGS) entry which is preliminary data.</text>
</comment>
<proteinExistence type="predicted"/>
<dbReference type="Pfam" id="PF00400">
    <property type="entry name" value="WD40"/>
    <property type="match status" value="2"/>
</dbReference>
<dbReference type="InterPro" id="IPR001680">
    <property type="entry name" value="WD40_rpt"/>
</dbReference>
<feature type="repeat" description="WD" evidence="3">
    <location>
        <begin position="705"/>
        <end position="739"/>
    </location>
</feature>
<dbReference type="SUPFAM" id="SSF50978">
    <property type="entry name" value="WD40 repeat-like"/>
    <property type="match status" value="2"/>
</dbReference>
<dbReference type="PROSITE" id="PS50082">
    <property type="entry name" value="WD_REPEATS_2"/>
    <property type="match status" value="2"/>
</dbReference>
<gene>
    <name evidence="4" type="ORF">HNY73_021363</name>
</gene>
<dbReference type="InterPro" id="IPR036322">
    <property type="entry name" value="WD40_repeat_dom_sf"/>
</dbReference>
<dbReference type="Gene3D" id="2.130.10.10">
    <property type="entry name" value="YVTN repeat-like/Quinoprotein amine dehydrogenase"/>
    <property type="match status" value="3"/>
</dbReference>
<evidence type="ECO:0000313" key="4">
    <source>
        <dbReference type="EMBL" id="KAF8763153.1"/>
    </source>
</evidence>
<reference evidence="4" key="1">
    <citation type="journal article" date="2020" name="bioRxiv">
        <title>Chromosome-level reference genome of the European wasp spider Argiope bruennichi: a resource for studies on range expansion and evolutionary adaptation.</title>
        <authorList>
            <person name="Sheffer M.M."/>
            <person name="Hoppe A."/>
            <person name="Krehenwinkel H."/>
            <person name="Uhl G."/>
            <person name="Kuss A.W."/>
            <person name="Jensen L."/>
            <person name="Jensen C."/>
            <person name="Gillespie R.G."/>
            <person name="Hoff K.J."/>
            <person name="Prost S."/>
        </authorList>
    </citation>
    <scope>NUCLEOTIDE SEQUENCE</scope>
</reference>
<keyword evidence="2" id="KW-0677">Repeat</keyword>
<protein>
    <recommendedName>
        <fullName evidence="1">WD repeat-containing protein on Y chromosome</fullName>
    </recommendedName>
</protein>
<dbReference type="InterPro" id="IPR051242">
    <property type="entry name" value="WD-EF-hand_domain"/>
</dbReference>
<sequence>MHEPDPLLESLRLKNKVDIKEAFYGEDLDPNLDPHKFYDFLKLKLSLEVNIEDAHRLFYQIDVYNKGFIKYRKLAEYLEHYEERRSSKDEEIFHPIPSFFQGVRCQDSIFEWTVYEELKDSIDEVAGHYVSLSRSGLLAFWRRDLTKHFETTIAVLDDGDLNINSRFCGCLQLLYIWIATILKRLLAAKYISSLGVIVSCSVHTERAMMIHHLDRNESSCFTSEGGITCFDFCEKLNCLVTGCIDNSVKVWNPSEKTSCNEILTGHFNSVTHALVAEKHDCIISADRDKTVRVWSLLRSECLQVIKFKEADFAGKQIFATLYLDKEYDKLIITTNRIAVLNARSADLRKAAHPDSELIIYTAYNSVFDCFITVGNKASIAIWNAQSFLLVHEFAEAHVAFTRIGIPQVVDVSVAALDPTERRLVTADRNGIVKVWNFHLGICLKEFQAKFSVMALSVLGYEIFAAGSSGLINMFYDDGESRTGDIVWRTLHEQAIVSIDTYTRDLLASASCDGEIIVWLWKNEDAKLRMRDCIADGTESSEVSNDYPAKTLVDKRKYSGISEILFLKTREMDASVGNLVSCGIDGRIRFWNVICTIKVNKWKLLSKFRAVFRKCDGVLCMETDKENKFLLTGDTMGYLRIYNLEDYYSSYGSVPANAKLPEPHHYEKYPFLKLQHLIQTNHSQHSKISSDGGAEVGFAPLLLNCFRAHMGPLLKVGFSNEKELVITAARQGSVRLWTLSGIYLGFLGSDDAYPSSRMKIKPPDIQASASTTTLHVLNGGKKPYWERAIEALKRCRLGHSSQQSTEKPFAWIEKKKLQSKEFSEEFTLHHELEKRLPRYPGKSTPKLRLHDLRRDDIARI</sequence>
<name>A0A8T0DYC4_ARGBR</name>
<dbReference type="SMART" id="SM00320">
    <property type="entry name" value="WD40"/>
    <property type="match status" value="7"/>
</dbReference>
<evidence type="ECO:0000256" key="1">
    <source>
        <dbReference type="ARBA" id="ARBA00014901"/>
    </source>
</evidence>
<evidence type="ECO:0000256" key="3">
    <source>
        <dbReference type="PROSITE-ProRule" id="PRU00221"/>
    </source>
</evidence>
<keyword evidence="5" id="KW-1185">Reference proteome</keyword>